<dbReference type="GO" id="GO:0005634">
    <property type="term" value="C:nucleus"/>
    <property type="evidence" value="ECO:0007669"/>
    <property type="project" value="UniProtKB-SubCell"/>
</dbReference>
<keyword evidence="7" id="KW-0539">Nucleus</keyword>
<dbReference type="GO" id="GO:0005694">
    <property type="term" value="C:chromosome"/>
    <property type="evidence" value="ECO:0007669"/>
    <property type="project" value="UniProtKB-SubCell"/>
</dbReference>
<evidence type="ECO:0000256" key="2">
    <source>
        <dbReference type="ARBA" id="ARBA00004286"/>
    </source>
</evidence>
<dbReference type="EMBL" id="ANIZ01000851">
    <property type="protein sequence ID" value="ETI52115.1"/>
    <property type="molecule type" value="Genomic_DNA"/>
</dbReference>
<comment type="caution">
    <text evidence="9">The sequence shown here is derived from an EMBL/GenBank/DDBJ whole genome shotgun (WGS) entry which is preliminary data.</text>
</comment>
<evidence type="ECO:0000256" key="1">
    <source>
        <dbReference type="ARBA" id="ARBA00004123"/>
    </source>
</evidence>
<dbReference type="PROSITE" id="PS50280">
    <property type="entry name" value="SET"/>
    <property type="match status" value="1"/>
</dbReference>
<keyword evidence="4" id="KW-0489">Methyltransferase</keyword>
<dbReference type="Pfam" id="PF00856">
    <property type="entry name" value="SET"/>
    <property type="match status" value="1"/>
</dbReference>
<evidence type="ECO:0000256" key="3">
    <source>
        <dbReference type="ARBA" id="ARBA00022454"/>
    </source>
</evidence>
<reference evidence="9 10" key="1">
    <citation type="submission" date="2013-11" db="EMBL/GenBank/DDBJ databases">
        <title>The Genome Sequence of Phytophthora parasitica P1569.</title>
        <authorList>
            <consortium name="The Broad Institute Genomics Platform"/>
            <person name="Russ C."/>
            <person name="Tyler B."/>
            <person name="Panabieres F."/>
            <person name="Shan W."/>
            <person name="Tripathy S."/>
            <person name="Grunwald N."/>
            <person name="Machado M."/>
            <person name="Johnson C.S."/>
            <person name="Arredondo F."/>
            <person name="Hong C."/>
            <person name="Coffey M."/>
            <person name="Young S.K."/>
            <person name="Zeng Q."/>
            <person name="Gargeya S."/>
            <person name="Fitzgerald M."/>
            <person name="Abouelleil A."/>
            <person name="Alvarado L."/>
            <person name="Chapman S.B."/>
            <person name="Gainer-Dewar J."/>
            <person name="Goldberg J."/>
            <person name="Griggs A."/>
            <person name="Gujja S."/>
            <person name="Hansen M."/>
            <person name="Howarth C."/>
            <person name="Imamovic A."/>
            <person name="Ireland A."/>
            <person name="Larimer J."/>
            <person name="McCowan C."/>
            <person name="Murphy C."/>
            <person name="Pearson M."/>
            <person name="Poon T.W."/>
            <person name="Priest M."/>
            <person name="Roberts A."/>
            <person name="Saif S."/>
            <person name="Shea T."/>
            <person name="Sykes S."/>
            <person name="Wortman J."/>
            <person name="Nusbaum C."/>
            <person name="Birren B."/>
        </authorList>
    </citation>
    <scope>NUCLEOTIDE SEQUENCE [LARGE SCALE GENOMIC DNA]</scope>
    <source>
        <strain evidence="9 10">P1569</strain>
    </source>
</reference>
<evidence type="ECO:0000256" key="6">
    <source>
        <dbReference type="ARBA" id="ARBA00022691"/>
    </source>
</evidence>
<keyword evidence="5" id="KW-0808">Transferase</keyword>
<keyword evidence="10" id="KW-1185">Reference proteome</keyword>
<dbReference type="PANTHER" id="PTHR22884">
    <property type="entry name" value="SET DOMAIN PROTEINS"/>
    <property type="match status" value="1"/>
</dbReference>
<keyword evidence="6" id="KW-0949">S-adenosyl-L-methionine</keyword>
<evidence type="ECO:0000313" key="10">
    <source>
        <dbReference type="Proteomes" id="UP000018721"/>
    </source>
</evidence>
<accession>V9FKU6</accession>
<dbReference type="SMART" id="SM00317">
    <property type="entry name" value="SET"/>
    <property type="match status" value="1"/>
</dbReference>
<dbReference type="InterPro" id="IPR046341">
    <property type="entry name" value="SET_dom_sf"/>
</dbReference>
<dbReference type="Proteomes" id="UP000018721">
    <property type="component" value="Unassembled WGS sequence"/>
</dbReference>
<dbReference type="GO" id="GO:0032259">
    <property type="term" value="P:methylation"/>
    <property type="evidence" value="ECO:0007669"/>
    <property type="project" value="UniProtKB-KW"/>
</dbReference>
<dbReference type="eggNOG" id="KOG4442">
    <property type="taxonomic scope" value="Eukaryota"/>
</dbReference>
<evidence type="ECO:0000256" key="4">
    <source>
        <dbReference type="ARBA" id="ARBA00022603"/>
    </source>
</evidence>
<evidence type="ECO:0000259" key="8">
    <source>
        <dbReference type="PROSITE" id="PS50280"/>
    </source>
</evidence>
<evidence type="ECO:0000256" key="5">
    <source>
        <dbReference type="ARBA" id="ARBA00022679"/>
    </source>
</evidence>
<dbReference type="InterPro" id="IPR001214">
    <property type="entry name" value="SET_dom"/>
</dbReference>
<dbReference type="SUPFAM" id="SSF82199">
    <property type="entry name" value="SET domain"/>
    <property type="match status" value="1"/>
</dbReference>
<comment type="subcellular location">
    <subcellularLocation>
        <location evidence="2">Chromosome</location>
    </subcellularLocation>
    <subcellularLocation>
        <location evidence="1">Nucleus</location>
    </subcellularLocation>
</comment>
<dbReference type="OrthoDB" id="126198at2759"/>
<dbReference type="HOGENOM" id="CLU_146358_0_0_1"/>
<protein>
    <recommendedName>
        <fullName evidence="8">SET domain-containing protein</fullName>
    </recommendedName>
</protein>
<keyword evidence="3" id="KW-0158">Chromosome</keyword>
<gene>
    <name evidence="9" type="ORF">F443_04685</name>
</gene>
<dbReference type="InterPro" id="IPR050777">
    <property type="entry name" value="SET2_Histone-Lys_MeTrsfase"/>
</dbReference>
<dbReference type="AlphaFoldDB" id="V9FKU6"/>
<dbReference type="Gene3D" id="2.170.270.10">
    <property type="entry name" value="SET domain"/>
    <property type="match status" value="1"/>
</dbReference>
<proteinExistence type="predicted"/>
<evidence type="ECO:0000313" key="9">
    <source>
        <dbReference type="EMBL" id="ETI52115.1"/>
    </source>
</evidence>
<sequence>MQRGIHADLSLERRPGKGIALVAAERFEEDALVFQYVGEVLSQAAYLHQELKDGHRSAHTYGIAATTSEVIDASYVGGMARFANHSCSPNCTIERWEVAGETCCGKFAKQTIHAGEEITIRYGKSFVLPEIIVNLAVCNVSELLEMHTEA</sequence>
<evidence type="ECO:0000256" key="7">
    <source>
        <dbReference type="ARBA" id="ARBA00023242"/>
    </source>
</evidence>
<name>V9FKU6_PHYNI</name>
<organism evidence="9 10">
    <name type="scientific">Phytophthora nicotianae P1569</name>
    <dbReference type="NCBI Taxonomy" id="1317065"/>
    <lineage>
        <taxon>Eukaryota</taxon>
        <taxon>Sar</taxon>
        <taxon>Stramenopiles</taxon>
        <taxon>Oomycota</taxon>
        <taxon>Peronosporomycetes</taxon>
        <taxon>Peronosporales</taxon>
        <taxon>Peronosporaceae</taxon>
        <taxon>Phytophthora</taxon>
    </lineage>
</organism>
<feature type="domain" description="SET" evidence="8">
    <location>
        <begin position="7"/>
        <end position="123"/>
    </location>
</feature>
<dbReference type="GO" id="GO:0008168">
    <property type="term" value="F:methyltransferase activity"/>
    <property type="evidence" value="ECO:0007669"/>
    <property type="project" value="UniProtKB-KW"/>
</dbReference>